<evidence type="ECO:0000313" key="2">
    <source>
        <dbReference type="Proteomes" id="UP000015104"/>
    </source>
</evidence>
<evidence type="ECO:0000313" key="1">
    <source>
        <dbReference type="EnsemblMetazoa" id="tetur15g03330.1"/>
    </source>
</evidence>
<dbReference type="EMBL" id="CAEY01000249">
    <property type="status" value="NOT_ANNOTATED_CDS"/>
    <property type="molecule type" value="Genomic_DNA"/>
</dbReference>
<dbReference type="AlphaFoldDB" id="T1KMY5"/>
<organism evidence="1 2">
    <name type="scientific">Tetranychus urticae</name>
    <name type="common">Two-spotted spider mite</name>
    <dbReference type="NCBI Taxonomy" id="32264"/>
    <lineage>
        <taxon>Eukaryota</taxon>
        <taxon>Metazoa</taxon>
        <taxon>Ecdysozoa</taxon>
        <taxon>Arthropoda</taxon>
        <taxon>Chelicerata</taxon>
        <taxon>Arachnida</taxon>
        <taxon>Acari</taxon>
        <taxon>Acariformes</taxon>
        <taxon>Trombidiformes</taxon>
        <taxon>Prostigmata</taxon>
        <taxon>Eleutherengona</taxon>
        <taxon>Raphignathae</taxon>
        <taxon>Tetranychoidea</taxon>
        <taxon>Tetranychidae</taxon>
        <taxon>Tetranychus</taxon>
    </lineage>
</organism>
<sequence length="63" mass="7176">MVVGVEVFLLYCANRNFDFDDTQEEFGWKLVHVRIFGGNRWKLNVLLTSLLCPRMVISDGGGV</sequence>
<protein>
    <submittedName>
        <fullName evidence="1">Uncharacterized protein</fullName>
    </submittedName>
</protein>
<keyword evidence="2" id="KW-1185">Reference proteome</keyword>
<reference evidence="1" key="2">
    <citation type="submission" date="2015-06" db="UniProtKB">
        <authorList>
            <consortium name="EnsemblMetazoa"/>
        </authorList>
    </citation>
    <scope>IDENTIFICATION</scope>
</reference>
<dbReference type="Proteomes" id="UP000015104">
    <property type="component" value="Unassembled WGS sequence"/>
</dbReference>
<dbReference type="HOGENOM" id="CLU_2888634_0_0_1"/>
<name>T1KMY5_TETUR</name>
<proteinExistence type="predicted"/>
<accession>T1KMY5</accession>
<dbReference type="EnsemblMetazoa" id="tetur15g03330.1">
    <property type="protein sequence ID" value="tetur15g03330.1"/>
    <property type="gene ID" value="tetur15g03330"/>
</dbReference>
<reference evidence="2" key="1">
    <citation type="submission" date="2011-08" db="EMBL/GenBank/DDBJ databases">
        <authorList>
            <person name="Rombauts S."/>
        </authorList>
    </citation>
    <scope>NUCLEOTIDE SEQUENCE</scope>
    <source>
        <strain evidence="2">London</strain>
    </source>
</reference>